<proteinExistence type="predicted"/>
<dbReference type="AlphaFoldDB" id="A0A6L3XWP5"/>
<dbReference type="Proteomes" id="UP000476281">
    <property type="component" value="Unassembled WGS sequence"/>
</dbReference>
<feature type="transmembrane region" description="Helical" evidence="1">
    <location>
        <begin position="9"/>
        <end position="30"/>
    </location>
</feature>
<accession>A0A6L3XWP5</accession>
<sequence length="45" mass="4897">MGAYLIRRLLLVIPTLWAIITINFFIVQIAPGGPVDQAIAAIEFG</sequence>
<organism evidence="2 3">
    <name type="scientific">Enterobacter hormaechei</name>
    <dbReference type="NCBI Taxonomy" id="158836"/>
    <lineage>
        <taxon>Bacteria</taxon>
        <taxon>Pseudomonadati</taxon>
        <taxon>Pseudomonadota</taxon>
        <taxon>Gammaproteobacteria</taxon>
        <taxon>Enterobacterales</taxon>
        <taxon>Enterobacteriaceae</taxon>
        <taxon>Enterobacter</taxon>
        <taxon>Enterobacter cloacae complex</taxon>
    </lineage>
</organism>
<evidence type="ECO:0000313" key="3">
    <source>
        <dbReference type="Proteomes" id="UP000476281"/>
    </source>
</evidence>
<keyword evidence="1" id="KW-0812">Transmembrane</keyword>
<gene>
    <name evidence="2" type="ORF">F9C29_22615</name>
</gene>
<protein>
    <submittedName>
        <fullName evidence="2">ABC transporter permease</fullName>
    </submittedName>
</protein>
<keyword evidence="1" id="KW-1133">Transmembrane helix</keyword>
<dbReference type="EMBL" id="WBSZ01001049">
    <property type="protein sequence ID" value="KAB2506825.1"/>
    <property type="molecule type" value="Genomic_DNA"/>
</dbReference>
<keyword evidence="1" id="KW-0472">Membrane</keyword>
<evidence type="ECO:0000313" key="2">
    <source>
        <dbReference type="EMBL" id="KAB2506825.1"/>
    </source>
</evidence>
<name>A0A6L3XWP5_9ENTR</name>
<feature type="non-terminal residue" evidence="2">
    <location>
        <position position="45"/>
    </location>
</feature>
<reference evidence="2 3" key="1">
    <citation type="submission" date="2019-09" db="EMBL/GenBank/DDBJ databases">
        <title>Reversal of blaTEM antimicrobial resistance by CRISPR-Cas9 in clinical E. coli and other Enterobacteriaceae strains.</title>
        <authorList>
            <person name="Tagliaferri T."/>
            <person name="Guimaraes N."/>
            <person name="Pereira M."/>
            <person name="Felicori L."/>
            <person name="Horz H.-P."/>
            <person name="Santos S."/>
            <person name="Mendes T."/>
        </authorList>
    </citation>
    <scope>NUCLEOTIDE SEQUENCE [LARGE SCALE GENOMIC DNA]</scope>
    <source>
        <strain evidence="2 3">E2_blaTEM_MG</strain>
    </source>
</reference>
<evidence type="ECO:0000256" key="1">
    <source>
        <dbReference type="SAM" id="Phobius"/>
    </source>
</evidence>
<comment type="caution">
    <text evidence="2">The sequence shown here is derived from an EMBL/GenBank/DDBJ whole genome shotgun (WGS) entry which is preliminary data.</text>
</comment>